<evidence type="ECO:0000313" key="5">
    <source>
        <dbReference type="Proteomes" id="UP000245783"/>
    </source>
</evidence>
<keyword evidence="3" id="KW-0999">Mitochondrion inner membrane</keyword>
<feature type="non-terminal residue" evidence="4">
    <location>
        <position position="1"/>
    </location>
</feature>
<keyword evidence="5" id="KW-1185">Reference proteome</keyword>
<dbReference type="EMBL" id="KZ819400">
    <property type="protein sequence ID" value="PWN41036.1"/>
    <property type="molecule type" value="Genomic_DNA"/>
</dbReference>
<proteinExistence type="inferred from homology"/>
<evidence type="ECO:0000256" key="1">
    <source>
        <dbReference type="ARBA" id="ARBA00007347"/>
    </source>
</evidence>
<dbReference type="InParanoid" id="A0A316VTV6"/>
<reference evidence="4 5" key="1">
    <citation type="journal article" date="2018" name="Mol. Biol. Evol.">
        <title>Broad Genomic Sampling Reveals a Smut Pathogenic Ancestry of the Fungal Clade Ustilaginomycotina.</title>
        <authorList>
            <person name="Kijpornyongpan T."/>
            <person name="Mondo S.J."/>
            <person name="Barry K."/>
            <person name="Sandor L."/>
            <person name="Lee J."/>
            <person name="Lipzen A."/>
            <person name="Pangilinan J."/>
            <person name="LaButti K."/>
            <person name="Hainaut M."/>
            <person name="Henrissat B."/>
            <person name="Grigoriev I.V."/>
            <person name="Spatafora J.W."/>
            <person name="Aime M.C."/>
        </authorList>
    </citation>
    <scope>NUCLEOTIDE SEQUENCE [LARGE SCALE GENOMIC DNA]</scope>
    <source>
        <strain evidence="4 5">MCA 4658</strain>
    </source>
</reference>
<keyword evidence="3" id="KW-0496">Mitochondrion</keyword>
<evidence type="ECO:0000256" key="2">
    <source>
        <dbReference type="ARBA" id="ARBA00023157"/>
    </source>
</evidence>
<keyword evidence="2" id="KW-1015">Disulfide bond</keyword>
<dbReference type="OrthoDB" id="532630at2759"/>
<gene>
    <name evidence="4" type="ORF">IE81DRAFT_292435</name>
</gene>
<dbReference type="InterPro" id="IPR013892">
    <property type="entry name" value="Cyt_c_biogenesis_Cmc1-like"/>
</dbReference>
<dbReference type="RefSeq" id="XP_025368196.1">
    <property type="nucleotide sequence ID" value="XM_025511960.1"/>
</dbReference>
<name>A0A316VTV6_9BASI</name>
<dbReference type="GO" id="GO:0005743">
    <property type="term" value="C:mitochondrial inner membrane"/>
    <property type="evidence" value="ECO:0007669"/>
    <property type="project" value="UniProtKB-SubCell"/>
</dbReference>
<keyword evidence="3" id="KW-0472">Membrane</keyword>
<evidence type="ECO:0000256" key="3">
    <source>
        <dbReference type="RuleBase" id="RU364104"/>
    </source>
</evidence>
<keyword evidence="3" id="KW-0143">Chaperone</keyword>
<organism evidence="4 5">
    <name type="scientific">Ceraceosorus guamensis</name>
    <dbReference type="NCBI Taxonomy" id="1522189"/>
    <lineage>
        <taxon>Eukaryota</taxon>
        <taxon>Fungi</taxon>
        <taxon>Dikarya</taxon>
        <taxon>Basidiomycota</taxon>
        <taxon>Ustilaginomycotina</taxon>
        <taxon>Exobasidiomycetes</taxon>
        <taxon>Ceraceosorales</taxon>
        <taxon>Ceraceosoraceae</taxon>
        <taxon>Ceraceosorus</taxon>
    </lineage>
</organism>
<protein>
    <recommendedName>
        <fullName evidence="3">COX assembly mitochondrial protein</fullName>
    </recommendedName>
</protein>
<dbReference type="Pfam" id="PF08583">
    <property type="entry name" value="Cmc1"/>
    <property type="match status" value="1"/>
</dbReference>
<evidence type="ECO:0000313" key="4">
    <source>
        <dbReference type="EMBL" id="PWN41036.1"/>
    </source>
</evidence>
<dbReference type="STRING" id="1522189.A0A316VTV6"/>
<dbReference type="FunCoup" id="A0A316VTV6">
    <property type="interactions" value="131"/>
</dbReference>
<accession>A0A316VTV6</accession>
<dbReference type="AlphaFoldDB" id="A0A316VTV6"/>
<comment type="function">
    <text evidence="3">Required for mitochondrial cytochrome c oxidase (COX) assembly and respiration.</text>
</comment>
<dbReference type="GeneID" id="37033830"/>
<comment type="subcellular location">
    <subcellularLocation>
        <location evidence="3">Mitochondrion inner membrane</location>
    </subcellularLocation>
</comment>
<comment type="similarity">
    <text evidence="1 3">Belongs to the CMC family.</text>
</comment>
<sequence length="70" mass="8109">CGELIRALNECHAKGFWHKITGGCNDVKLELNKCLRKERLERTARNAEKAAVMNEKKRRAWAELEQQEDA</sequence>
<dbReference type="Proteomes" id="UP000245783">
    <property type="component" value="Unassembled WGS sequence"/>
</dbReference>